<reference evidence="2 3" key="1">
    <citation type="journal article" date="2009" name="Stand. Genomic Sci.">
        <title>Complete genome sequence of Catenulispora acidiphila type strain (ID 139908).</title>
        <authorList>
            <person name="Copeland A."/>
            <person name="Lapidus A."/>
            <person name="Glavina Del Rio T."/>
            <person name="Nolan M."/>
            <person name="Lucas S."/>
            <person name="Chen F."/>
            <person name="Tice H."/>
            <person name="Cheng J.F."/>
            <person name="Bruce D."/>
            <person name="Goodwin L."/>
            <person name="Pitluck S."/>
            <person name="Mikhailova N."/>
            <person name="Pati A."/>
            <person name="Ivanova N."/>
            <person name="Mavromatis K."/>
            <person name="Chen A."/>
            <person name="Palaniappan K."/>
            <person name="Chain P."/>
            <person name="Land M."/>
            <person name="Hauser L."/>
            <person name="Chang Y.J."/>
            <person name="Jeffries C.D."/>
            <person name="Chertkov O."/>
            <person name="Brettin T."/>
            <person name="Detter J.C."/>
            <person name="Han C."/>
            <person name="Ali Z."/>
            <person name="Tindall B.J."/>
            <person name="Goker M."/>
            <person name="Bristow J."/>
            <person name="Eisen J.A."/>
            <person name="Markowitz V."/>
            <person name="Hugenholtz P."/>
            <person name="Kyrpides N.C."/>
            <person name="Klenk H.P."/>
        </authorList>
    </citation>
    <scope>NUCLEOTIDE SEQUENCE [LARGE SCALE GENOMIC DNA]</scope>
    <source>
        <strain evidence="3">DSM 44928 / JCM 14897 / NBRC 102108 / NRRL B-24433 / ID139908</strain>
    </source>
</reference>
<keyword evidence="2" id="KW-0808">Transferase</keyword>
<evidence type="ECO:0000313" key="2">
    <source>
        <dbReference type="EMBL" id="ACU74064.1"/>
    </source>
</evidence>
<feature type="domain" description="N-acetyltransferase" evidence="1">
    <location>
        <begin position="1"/>
        <end position="195"/>
    </location>
</feature>
<accession>C7Q6M9</accession>
<dbReference type="Proteomes" id="UP000000851">
    <property type="component" value="Chromosome"/>
</dbReference>
<gene>
    <name evidence="2" type="ordered locus">Caci_5205</name>
</gene>
<dbReference type="Pfam" id="PF00583">
    <property type="entry name" value="Acetyltransf_1"/>
    <property type="match status" value="1"/>
</dbReference>
<dbReference type="InParanoid" id="C7Q6M9"/>
<dbReference type="STRING" id="479433.Caci_5205"/>
<evidence type="ECO:0000259" key="1">
    <source>
        <dbReference type="PROSITE" id="PS51186"/>
    </source>
</evidence>
<dbReference type="HOGENOM" id="CLU_105867_0_0_11"/>
<dbReference type="InterPro" id="IPR016181">
    <property type="entry name" value="Acyl_CoA_acyltransferase"/>
</dbReference>
<name>C7Q6M9_CATAD</name>
<dbReference type="EMBL" id="CP001700">
    <property type="protein sequence ID" value="ACU74064.1"/>
    <property type="molecule type" value="Genomic_DNA"/>
</dbReference>
<dbReference type="SUPFAM" id="SSF55729">
    <property type="entry name" value="Acyl-CoA N-acyltransferases (Nat)"/>
    <property type="match status" value="1"/>
</dbReference>
<keyword evidence="3" id="KW-1185">Reference proteome</keyword>
<dbReference type="CDD" id="cd04301">
    <property type="entry name" value="NAT_SF"/>
    <property type="match status" value="1"/>
</dbReference>
<dbReference type="Gene3D" id="3.40.630.30">
    <property type="match status" value="1"/>
</dbReference>
<dbReference type="eggNOG" id="COG1247">
    <property type="taxonomic scope" value="Bacteria"/>
</dbReference>
<dbReference type="PROSITE" id="PS51186">
    <property type="entry name" value="GNAT"/>
    <property type="match status" value="1"/>
</dbReference>
<organism evidence="2 3">
    <name type="scientific">Catenulispora acidiphila (strain DSM 44928 / JCM 14897 / NBRC 102108 / NRRL B-24433 / ID139908)</name>
    <dbReference type="NCBI Taxonomy" id="479433"/>
    <lineage>
        <taxon>Bacteria</taxon>
        <taxon>Bacillati</taxon>
        <taxon>Actinomycetota</taxon>
        <taxon>Actinomycetes</taxon>
        <taxon>Catenulisporales</taxon>
        <taxon>Catenulisporaceae</taxon>
        <taxon>Catenulispora</taxon>
    </lineage>
</organism>
<dbReference type="InterPro" id="IPR000182">
    <property type="entry name" value="GNAT_dom"/>
</dbReference>
<dbReference type="RefSeq" id="WP_015793793.1">
    <property type="nucleotide sequence ID" value="NC_013131.1"/>
</dbReference>
<evidence type="ECO:0000313" key="3">
    <source>
        <dbReference type="Proteomes" id="UP000000851"/>
    </source>
</evidence>
<protein>
    <submittedName>
        <fullName evidence="2">GCN5-related N-acetyltransferase</fullName>
    </submittedName>
</protein>
<sequence length="195" mass="21671">MIIPANQAGWPDLQAVLRSANCHGCRCYCQRFKSPGSDWKNVSDEERAFRLQTQTSCGDPDAETTSGLVAYRDGEAVGWVSVEPRTAFRALRRSRVLWPGRDEDKDDAAVWAVTCFHIRPGHRRQGIAGELALATVPFARDRGAKALEAYPMVTEPGDPVPWGEAHVGTRAMFQDAGFVEVSRPTPRRVVMRVDF</sequence>
<proteinExistence type="predicted"/>
<dbReference type="AlphaFoldDB" id="C7Q6M9"/>
<dbReference type="GO" id="GO:0016747">
    <property type="term" value="F:acyltransferase activity, transferring groups other than amino-acyl groups"/>
    <property type="evidence" value="ECO:0007669"/>
    <property type="project" value="InterPro"/>
</dbReference>
<dbReference type="KEGG" id="cai:Caci_5205"/>